<reference evidence="11" key="1">
    <citation type="submission" date="2023-03" db="EMBL/GenBank/DDBJ databases">
        <title>Massive genome expansion in bonnet fungi (Mycena s.s.) driven by repeated elements and novel gene families across ecological guilds.</title>
        <authorList>
            <consortium name="Lawrence Berkeley National Laboratory"/>
            <person name="Harder C.B."/>
            <person name="Miyauchi S."/>
            <person name="Viragh M."/>
            <person name="Kuo A."/>
            <person name="Thoen E."/>
            <person name="Andreopoulos B."/>
            <person name="Lu D."/>
            <person name="Skrede I."/>
            <person name="Drula E."/>
            <person name="Henrissat B."/>
            <person name="Morin E."/>
            <person name="Kohler A."/>
            <person name="Barry K."/>
            <person name="LaButti K."/>
            <person name="Morin E."/>
            <person name="Salamov A."/>
            <person name="Lipzen A."/>
            <person name="Mereny Z."/>
            <person name="Hegedus B."/>
            <person name="Baldrian P."/>
            <person name="Stursova M."/>
            <person name="Weitz H."/>
            <person name="Taylor A."/>
            <person name="Grigoriev I.V."/>
            <person name="Nagy L.G."/>
            <person name="Martin F."/>
            <person name="Kauserud H."/>
        </authorList>
    </citation>
    <scope>NUCLEOTIDE SEQUENCE</scope>
    <source>
        <strain evidence="11">CBHHK182m</strain>
    </source>
</reference>
<dbReference type="PANTHER" id="PTHR10363">
    <property type="entry name" value="BLEOMYCIN HYDROLASE"/>
    <property type="match status" value="1"/>
</dbReference>
<evidence type="ECO:0000313" key="12">
    <source>
        <dbReference type="Proteomes" id="UP001215598"/>
    </source>
</evidence>
<dbReference type="GO" id="GO:0070005">
    <property type="term" value="F:cysteine-type aminopeptidase activity"/>
    <property type="evidence" value="ECO:0007669"/>
    <property type="project" value="InterPro"/>
</dbReference>
<dbReference type="AlphaFoldDB" id="A0AAD7KCP6"/>
<dbReference type="InterPro" id="IPR004134">
    <property type="entry name" value="Peptidase_C1B"/>
</dbReference>
<organism evidence="11 12">
    <name type="scientific">Mycena metata</name>
    <dbReference type="NCBI Taxonomy" id="1033252"/>
    <lineage>
        <taxon>Eukaryota</taxon>
        <taxon>Fungi</taxon>
        <taxon>Dikarya</taxon>
        <taxon>Basidiomycota</taxon>
        <taxon>Agaricomycotina</taxon>
        <taxon>Agaricomycetes</taxon>
        <taxon>Agaricomycetidae</taxon>
        <taxon>Agaricales</taxon>
        <taxon>Marasmiineae</taxon>
        <taxon>Mycenaceae</taxon>
        <taxon>Mycena</taxon>
    </lineage>
</organism>
<name>A0AAD7KCP6_9AGAR</name>
<dbReference type="EMBL" id="JARKIB010000003">
    <property type="protein sequence ID" value="KAJ7783020.1"/>
    <property type="molecule type" value="Genomic_DNA"/>
</dbReference>
<dbReference type="GO" id="GO:0006508">
    <property type="term" value="P:proteolysis"/>
    <property type="evidence" value="ECO:0007669"/>
    <property type="project" value="UniProtKB-KW"/>
</dbReference>
<feature type="active site" evidence="10">
    <location>
        <position position="414"/>
    </location>
</feature>
<comment type="function">
    <text evidence="7">The normal physiological role of the enzyme is unknown, but it is not essential for the viability of yeast cells. Has aminopeptidase activity, shortening substrate peptides sequentially by 1 amino acid. Has bleomycin hydrolase activity, which can protect the cell from the toxic effects of bleomycin. Has homocysteine-thiolactonase activity, protecting the cell against homocysteine toxicity. Acts as a repressor in the GAL4 regulatory system, but this does not require either the peptidase or nucleic acid-binding activities.</text>
</comment>
<dbReference type="GO" id="GO:0005739">
    <property type="term" value="C:mitochondrion"/>
    <property type="evidence" value="ECO:0007669"/>
    <property type="project" value="UniProtKB-SubCell"/>
</dbReference>
<sequence length="495" mass="54856">MGSAPSKPEPVASGDWEKLERDFEEVTLSLAALAPVSPDGSLSPTNIKNWESEIAVKPKAQLARTILAHSDISIALTSRSALISDIHVFNNQIDFKTGPITSQKSSGRCWLFASTNVMRYDVMRKLKLDDFQLSQSYLFFWDKLSKANFYLESSIELADRPIDDRVVNFLASDLISDGGQWDMVVNLIENYGLVPQSVFPESTHSSLSGPLNSLLKTKLREHALILRRAHAKLSAAQRFSPEAITLALRLKKEELMKEVYSIMTATLGVPPGPDDKFVWDYYDADGKAGHWEGTAKEYFKAFASKPYSPITSFSLINDPRNEFNKLYTVDKLGNVFGGRPVLYVNTQIENMKATVVKMIKAGVPVFFGCDVGKFSSRVEGIMDPALFEYENAFDITLGLTKAERLQVAESAMTHAMVISAVHLDAAGNPVRFKVENSWGPDVGDKGYFVMTSAWFDEFVYQVVVPRALAPKDLVKVYDAGNAVVLPCYDPMGALA</sequence>
<dbReference type="Pfam" id="PF03051">
    <property type="entry name" value="Peptidase_C1_2"/>
    <property type="match status" value="1"/>
</dbReference>
<dbReference type="GO" id="GO:0009636">
    <property type="term" value="P:response to toxic substance"/>
    <property type="evidence" value="ECO:0007669"/>
    <property type="project" value="TreeGrafter"/>
</dbReference>
<evidence type="ECO:0000256" key="10">
    <source>
        <dbReference type="PIRSR" id="PIRSR005700-1"/>
    </source>
</evidence>
<dbReference type="InterPro" id="IPR000169">
    <property type="entry name" value="Pept_cys_AS"/>
</dbReference>
<dbReference type="Gene3D" id="3.90.70.10">
    <property type="entry name" value="Cysteine proteinases"/>
    <property type="match status" value="1"/>
</dbReference>
<keyword evidence="9" id="KW-0963">Cytoplasm</keyword>
<keyword evidence="5 9" id="KW-0378">Hydrolase</keyword>
<evidence type="ECO:0000256" key="8">
    <source>
        <dbReference type="ARBA" id="ARBA00026080"/>
    </source>
</evidence>
<comment type="catalytic activity">
    <reaction evidence="1 9">
        <text>Inactivates bleomycin B2 (a cytotoxic glycometallopeptide) by hydrolysis of a carboxyamide bond of beta-aminoalanine, but also shows general aminopeptidase activity. The specificity varies somewhat with source, but amino acid arylamides of Met, Leu and Ala are preferred.</text>
        <dbReference type="EC" id="3.4.22.40"/>
    </reaction>
</comment>
<evidence type="ECO:0000313" key="11">
    <source>
        <dbReference type="EMBL" id="KAJ7783020.1"/>
    </source>
</evidence>
<keyword evidence="9" id="KW-0496">Mitochondrion</keyword>
<evidence type="ECO:0000256" key="4">
    <source>
        <dbReference type="ARBA" id="ARBA00022670"/>
    </source>
</evidence>
<evidence type="ECO:0000256" key="6">
    <source>
        <dbReference type="ARBA" id="ARBA00022807"/>
    </source>
</evidence>
<keyword evidence="4 9" id="KW-0645">Protease</keyword>
<comment type="function">
    <text evidence="9">Has aminopeptidase activity, shortening substrate peptides sequentially by 1 amino acid. Has bleomycin hydrolase activity, which can protect the cell from the toxic effects of bleomycin. Has homocysteine-thiolactonase activity, protecting the cell against homocysteine toxicity.</text>
</comment>
<comment type="caution">
    <text evidence="11">The sequence shown here is derived from an EMBL/GenBank/DDBJ whole genome shotgun (WGS) entry which is preliminary data.</text>
</comment>
<evidence type="ECO:0000256" key="9">
    <source>
        <dbReference type="PIRNR" id="PIRNR005700"/>
    </source>
</evidence>
<keyword evidence="12" id="KW-1185">Reference proteome</keyword>
<protein>
    <recommendedName>
        <fullName evidence="3 9">Cysteine proteinase 1, mitochondrial</fullName>
        <ecNumber evidence="2 9">3.4.22.40</ecNumber>
    </recommendedName>
</protein>
<evidence type="ECO:0000256" key="1">
    <source>
        <dbReference type="ARBA" id="ARBA00000423"/>
    </source>
</evidence>
<dbReference type="GO" id="GO:0043418">
    <property type="term" value="P:homocysteine catabolic process"/>
    <property type="evidence" value="ECO:0007669"/>
    <property type="project" value="TreeGrafter"/>
</dbReference>
<evidence type="ECO:0000256" key="5">
    <source>
        <dbReference type="ARBA" id="ARBA00022801"/>
    </source>
</evidence>
<evidence type="ECO:0000256" key="7">
    <source>
        <dbReference type="ARBA" id="ARBA00025347"/>
    </source>
</evidence>
<dbReference type="PANTHER" id="PTHR10363:SF2">
    <property type="entry name" value="BLEOMYCIN HYDROLASE"/>
    <property type="match status" value="1"/>
</dbReference>
<keyword evidence="6 9" id="KW-0788">Thiol protease</keyword>
<dbReference type="PROSITE" id="PS00139">
    <property type="entry name" value="THIOL_PROTEASE_CYS"/>
    <property type="match status" value="1"/>
</dbReference>
<dbReference type="SUPFAM" id="SSF54001">
    <property type="entry name" value="Cysteine proteinases"/>
    <property type="match status" value="1"/>
</dbReference>
<dbReference type="EC" id="3.4.22.40" evidence="2 9"/>
<dbReference type="GO" id="GO:0004197">
    <property type="term" value="F:cysteine-type endopeptidase activity"/>
    <property type="evidence" value="ECO:0007669"/>
    <property type="project" value="UniProtKB-EC"/>
</dbReference>
<comment type="subcellular location">
    <subcellularLocation>
        <location evidence="9">Mitochondrion</location>
    </subcellularLocation>
    <subcellularLocation>
        <location evidence="9">Cytoplasm</location>
    </subcellularLocation>
</comment>
<comment type="subunit">
    <text evidence="8">Homohexamer. Binds to nucleic acids. Binds single-stranded DNA and RNA with higher affinity than double-stranded DNA.</text>
</comment>
<proteinExistence type="inferred from homology"/>
<evidence type="ECO:0000256" key="3">
    <source>
        <dbReference type="ARBA" id="ARBA00016900"/>
    </source>
</evidence>
<dbReference type="Proteomes" id="UP001215598">
    <property type="component" value="Unassembled WGS sequence"/>
</dbReference>
<dbReference type="InterPro" id="IPR038765">
    <property type="entry name" value="Papain-like_cys_pep_sf"/>
</dbReference>
<dbReference type="PIRSF" id="PIRSF005700">
    <property type="entry name" value="PepC"/>
    <property type="match status" value="1"/>
</dbReference>
<evidence type="ECO:0000256" key="2">
    <source>
        <dbReference type="ARBA" id="ARBA00012465"/>
    </source>
</evidence>
<feature type="active site" evidence="10">
    <location>
        <position position="436"/>
    </location>
</feature>
<gene>
    <name evidence="11" type="ORF">B0H16DRAFT_1495065</name>
</gene>
<dbReference type="CDD" id="cd00585">
    <property type="entry name" value="Peptidase_C1B"/>
    <property type="match status" value="1"/>
</dbReference>
<accession>A0AAD7KCP6</accession>
<feature type="active site" evidence="10">
    <location>
        <position position="109"/>
    </location>
</feature>
<comment type="similarity">
    <text evidence="9">Belongs to the peptidase C1 family.</text>
</comment>